<evidence type="ECO:0000313" key="2">
    <source>
        <dbReference type="Proteomes" id="UP000054683"/>
    </source>
</evidence>
<organism evidence="1 2">
    <name type="scientific">Caballeronia udeis</name>
    <dbReference type="NCBI Taxonomy" id="1232866"/>
    <lineage>
        <taxon>Bacteria</taxon>
        <taxon>Pseudomonadati</taxon>
        <taxon>Pseudomonadota</taxon>
        <taxon>Betaproteobacteria</taxon>
        <taxon>Burkholderiales</taxon>
        <taxon>Burkholderiaceae</taxon>
        <taxon>Caballeronia</taxon>
    </lineage>
</organism>
<dbReference type="AlphaFoldDB" id="A0A158ILZ2"/>
<evidence type="ECO:0000313" key="1">
    <source>
        <dbReference type="EMBL" id="SAL57393.1"/>
    </source>
</evidence>
<sequence>MEMQYRGSTIRPVVAPAQGAFDSFVIIRDEHGNQRSHGTLGRFASHNAATNFAVTWAIASVDGEAVPRAPFQLI</sequence>
<accession>A0A158ILZ2</accession>
<protein>
    <submittedName>
        <fullName evidence="1">Uncharacterized protein</fullName>
    </submittedName>
</protein>
<name>A0A158ILZ2_9BURK</name>
<proteinExistence type="predicted"/>
<dbReference type="Proteomes" id="UP000054683">
    <property type="component" value="Unassembled WGS sequence"/>
</dbReference>
<reference evidence="1 2" key="1">
    <citation type="submission" date="2016-01" db="EMBL/GenBank/DDBJ databases">
        <authorList>
            <person name="Oliw E.H."/>
        </authorList>
    </citation>
    <scope>NUCLEOTIDE SEQUENCE [LARGE SCALE GENOMIC DNA]</scope>
    <source>
        <strain evidence="1">LMG 27134</strain>
    </source>
</reference>
<dbReference type="EMBL" id="FCOK02000054">
    <property type="protein sequence ID" value="SAL57393.1"/>
    <property type="molecule type" value="Genomic_DNA"/>
</dbReference>
<gene>
    <name evidence="1" type="ORF">AWB69_06236</name>
</gene>